<evidence type="ECO:0000256" key="4">
    <source>
        <dbReference type="SAM" id="MobiDB-lite"/>
    </source>
</evidence>
<dbReference type="GO" id="GO:0005634">
    <property type="term" value="C:nucleus"/>
    <property type="evidence" value="ECO:0007669"/>
    <property type="project" value="TreeGrafter"/>
</dbReference>
<dbReference type="GO" id="GO:0030970">
    <property type="term" value="P:retrograde protein transport, ER to cytosol"/>
    <property type="evidence" value="ECO:0007669"/>
    <property type="project" value="TreeGrafter"/>
</dbReference>
<comment type="similarity">
    <text evidence="1">Belongs to the AAA ATPase family.</text>
</comment>
<dbReference type="Gene3D" id="1.10.8.60">
    <property type="match status" value="1"/>
</dbReference>
<dbReference type="SUPFAM" id="SSF52540">
    <property type="entry name" value="P-loop containing nucleoside triphosphate hydrolases"/>
    <property type="match status" value="1"/>
</dbReference>
<dbReference type="GO" id="GO:0016887">
    <property type="term" value="F:ATP hydrolysis activity"/>
    <property type="evidence" value="ECO:0007669"/>
    <property type="project" value="InterPro"/>
</dbReference>
<dbReference type="PANTHER" id="PTHR23077">
    <property type="entry name" value="AAA-FAMILY ATPASE"/>
    <property type="match status" value="1"/>
</dbReference>
<proteinExistence type="inferred from homology"/>
<feature type="compositionally biased region" description="Low complexity" evidence="4">
    <location>
        <begin position="356"/>
        <end position="374"/>
    </location>
</feature>
<dbReference type="GO" id="GO:0005829">
    <property type="term" value="C:cytosol"/>
    <property type="evidence" value="ECO:0007669"/>
    <property type="project" value="TreeGrafter"/>
</dbReference>
<keyword evidence="3" id="KW-0067">ATP-binding</keyword>
<dbReference type="InterPro" id="IPR027417">
    <property type="entry name" value="P-loop_NTPase"/>
</dbReference>
<dbReference type="Gene3D" id="3.40.50.300">
    <property type="entry name" value="P-loop containing nucleotide triphosphate hydrolases"/>
    <property type="match status" value="2"/>
</dbReference>
<dbReference type="GO" id="GO:0031593">
    <property type="term" value="F:polyubiquitin modification-dependent protein binding"/>
    <property type="evidence" value="ECO:0007669"/>
    <property type="project" value="TreeGrafter"/>
</dbReference>
<gene>
    <name evidence="6" type="ORF">BT96DRAFT_945431</name>
</gene>
<evidence type="ECO:0000313" key="7">
    <source>
        <dbReference type="Proteomes" id="UP000799118"/>
    </source>
</evidence>
<accession>A0A6A4H0Q7</accession>
<dbReference type="InterPro" id="IPR003959">
    <property type="entry name" value="ATPase_AAA_core"/>
</dbReference>
<dbReference type="GO" id="GO:0097352">
    <property type="term" value="P:autophagosome maturation"/>
    <property type="evidence" value="ECO:0007669"/>
    <property type="project" value="TreeGrafter"/>
</dbReference>
<dbReference type="InterPro" id="IPR050168">
    <property type="entry name" value="AAA_ATPase_domain"/>
</dbReference>
<organism evidence="6 7">
    <name type="scientific">Gymnopus androsaceus JB14</name>
    <dbReference type="NCBI Taxonomy" id="1447944"/>
    <lineage>
        <taxon>Eukaryota</taxon>
        <taxon>Fungi</taxon>
        <taxon>Dikarya</taxon>
        <taxon>Basidiomycota</taxon>
        <taxon>Agaricomycotina</taxon>
        <taxon>Agaricomycetes</taxon>
        <taxon>Agaricomycetidae</taxon>
        <taxon>Agaricales</taxon>
        <taxon>Marasmiineae</taxon>
        <taxon>Omphalotaceae</taxon>
        <taxon>Gymnopus</taxon>
    </lineage>
</organism>
<sequence>MWFGESEANVRDVFEKTRATAPRVMFFDELDSIAKAHGGSSGNAGGAVPPTAQIDSALLRPGHLDQLIYIPLPDEPSRLSILKATLKKSPIAADVNLDGFSGADLTEIFYLIAASKDLLDMINAQNPLCASFTIGKYYEEWRTYAAYTMPGEEVMKPSVLLLKIPKRDIRADSALHFIHVHLDQEQRFGYKKCWYSLMHNNQPSNQYNGPLDLDLVLEGRLNRLPSRKLRIQDVLEMLVMEDRILAHALIISVCRHYYVSQPSGEAEVAETHNEPELGPIREEPRTPHTPPPHARTQNHIRVHFNEGNESPGEIFDFSGLPPDTPSPTHCQHPENIQPASPIPTGLETSHTPHQVRAQQTPRRTPRQARAPQTPHQTPRHQILARPSSVSRPVYHRVRRAGTSGGRRAKDVWEFFKGDGAHCMFCEDLKKDGNPIPFNDYQSPGTDDRRKHLAKHHLKPWIECCVASNFPLTSVVAQKALKEYREKYVSDSNVPNFHPAAEEEAATPFSRHEGGFQSAHEFIYTIAALHYILFATPSARK</sequence>
<evidence type="ECO:0000256" key="2">
    <source>
        <dbReference type="ARBA" id="ARBA00022741"/>
    </source>
</evidence>
<dbReference type="EMBL" id="ML769627">
    <property type="protein sequence ID" value="KAE9391356.1"/>
    <property type="molecule type" value="Genomic_DNA"/>
</dbReference>
<dbReference type="AlphaFoldDB" id="A0A6A4H0Q7"/>
<evidence type="ECO:0000259" key="5">
    <source>
        <dbReference type="Pfam" id="PF00004"/>
    </source>
</evidence>
<keyword evidence="2" id="KW-0547">Nucleotide-binding</keyword>
<dbReference type="Pfam" id="PF00004">
    <property type="entry name" value="AAA"/>
    <property type="match status" value="1"/>
</dbReference>
<protein>
    <recommendedName>
        <fullName evidence="5">ATPase AAA-type core domain-containing protein</fullName>
    </recommendedName>
</protein>
<evidence type="ECO:0000256" key="1">
    <source>
        <dbReference type="ARBA" id="ARBA00006914"/>
    </source>
</evidence>
<dbReference type="GO" id="GO:0005524">
    <property type="term" value="F:ATP binding"/>
    <property type="evidence" value="ECO:0007669"/>
    <property type="project" value="UniProtKB-KW"/>
</dbReference>
<dbReference type="GO" id="GO:0051228">
    <property type="term" value="P:mitotic spindle disassembly"/>
    <property type="evidence" value="ECO:0007669"/>
    <property type="project" value="TreeGrafter"/>
</dbReference>
<dbReference type="Proteomes" id="UP000799118">
    <property type="component" value="Unassembled WGS sequence"/>
</dbReference>
<dbReference type="GO" id="GO:0034098">
    <property type="term" value="C:VCP-NPL4-UFD1 AAA ATPase complex"/>
    <property type="evidence" value="ECO:0007669"/>
    <property type="project" value="TreeGrafter"/>
</dbReference>
<evidence type="ECO:0000313" key="6">
    <source>
        <dbReference type="EMBL" id="KAE9391356.1"/>
    </source>
</evidence>
<feature type="region of interest" description="Disordered" evidence="4">
    <location>
        <begin position="266"/>
        <end position="394"/>
    </location>
</feature>
<dbReference type="OrthoDB" id="3252196at2759"/>
<dbReference type="PANTHER" id="PTHR23077:SF171">
    <property type="entry name" value="NUCLEAR VALOSIN-CONTAINING PROTEIN-LIKE"/>
    <property type="match status" value="1"/>
</dbReference>
<evidence type="ECO:0000256" key="3">
    <source>
        <dbReference type="ARBA" id="ARBA00022840"/>
    </source>
</evidence>
<keyword evidence="7" id="KW-1185">Reference proteome</keyword>
<feature type="compositionally biased region" description="Basic and acidic residues" evidence="4">
    <location>
        <begin position="269"/>
        <end position="286"/>
    </location>
</feature>
<reference evidence="6" key="1">
    <citation type="journal article" date="2019" name="Environ. Microbiol.">
        <title>Fungal ecological strategies reflected in gene transcription - a case study of two litter decomposers.</title>
        <authorList>
            <person name="Barbi F."/>
            <person name="Kohler A."/>
            <person name="Barry K."/>
            <person name="Baskaran P."/>
            <person name="Daum C."/>
            <person name="Fauchery L."/>
            <person name="Ihrmark K."/>
            <person name="Kuo A."/>
            <person name="LaButti K."/>
            <person name="Lipzen A."/>
            <person name="Morin E."/>
            <person name="Grigoriev I.V."/>
            <person name="Henrissat B."/>
            <person name="Lindahl B."/>
            <person name="Martin F."/>
        </authorList>
    </citation>
    <scope>NUCLEOTIDE SEQUENCE</scope>
    <source>
        <strain evidence="6">JB14</strain>
    </source>
</reference>
<name>A0A6A4H0Q7_9AGAR</name>
<feature type="domain" description="ATPase AAA-type core" evidence="5">
    <location>
        <begin position="2"/>
        <end position="41"/>
    </location>
</feature>